<protein>
    <submittedName>
        <fullName evidence="3">Syntaxin binding protein 1</fullName>
    </submittedName>
</protein>
<dbReference type="InterPro" id="IPR001619">
    <property type="entry name" value="Sec1-like"/>
</dbReference>
<evidence type="ECO:0000256" key="2">
    <source>
        <dbReference type="SAM" id="MobiDB-lite"/>
    </source>
</evidence>
<dbReference type="AlphaFoldDB" id="A0A9W8LIZ2"/>
<name>A0A9W8LIZ2_9FUNG</name>
<dbReference type="Gene3D" id="1.25.40.60">
    <property type="match status" value="1"/>
</dbReference>
<proteinExistence type="inferred from homology"/>
<sequence>MREVLAELPDFKRLQDSYSLHIDLASKCLEIINRGGLTVLSDFEQDLIAGKSAWGEPVDQESLEARLIALLDDRTLDSSDRVRILFLYLVHIGGGSALDRRRLSEVPQCLTINDKRAAVNLRRLGGDDEAAMGPEPDRYSWNSTAPTSTAEKRSLLEPADHLSGRLDPKLFPWTAEPPAAEAAAEAEEATRWSPSLNVRSLRRDRGTLRNRKPRHKFGGSTGGVVIVYIAGGVTFAEMRSVYELAESLGREIYIGSTHVITPRGFLDDMKSLHLELLQ</sequence>
<comment type="similarity">
    <text evidence="1">Belongs to the STXBP/unc-18/SEC1 family.</text>
</comment>
<evidence type="ECO:0000256" key="1">
    <source>
        <dbReference type="ARBA" id="ARBA00009884"/>
    </source>
</evidence>
<organism evidence="3 4">
    <name type="scientific">Coemansia javaensis</name>
    <dbReference type="NCBI Taxonomy" id="2761396"/>
    <lineage>
        <taxon>Eukaryota</taxon>
        <taxon>Fungi</taxon>
        <taxon>Fungi incertae sedis</taxon>
        <taxon>Zoopagomycota</taxon>
        <taxon>Kickxellomycotina</taxon>
        <taxon>Kickxellomycetes</taxon>
        <taxon>Kickxellales</taxon>
        <taxon>Kickxellaceae</taxon>
        <taxon>Coemansia</taxon>
    </lineage>
</organism>
<dbReference type="Proteomes" id="UP001140217">
    <property type="component" value="Unassembled WGS sequence"/>
</dbReference>
<feature type="compositionally biased region" description="Polar residues" evidence="2">
    <location>
        <begin position="140"/>
        <end position="149"/>
    </location>
</feature>
<comment type="caution">
    <text evidence="3">The sequence shown here is derived from an EMBL/GenBank/DDBJ whole genome shotgun (WGS) entry which is preliminary data.</text>
</comment>
<dbReference type="EMBL" id="JANBUL010000087">
    <property type="protein sequence ID" value="KAJ2781953.1"/>
    <property type="molecule type" value="Genomic_DNA"/>
</dbReference>
<feature type="region of interest" description="Disordered" evidence="2">
    <location>
        <begin position="126"/>
        <end position="152"/>
    </location>
</feature>
<dbReference type="GO" id="GO:0016192">
    <property type="term" value="P:vesicle-mediated transport"/>
    <property type="evidence" value="ECO:0007669"/>
    <property type="project" value="InterPro"/>
</dbReference>
<keyword evidence="4" id="KW-1185">Reference proteome</keyword>
<dbReference type="OrthoDB" id="2228at2759"/>
<dbReference type="SUPFAM" id="SSF56815">
    <property type="entry name" value="Sec1/munc18-like (SM) proteins"/>
    <property type="match status" value="1"/>
</dbReference>
<evidence type="ECO:0000313" key="3">
    <source>
        <dbReference type="EMBL" id="KAJ2781953.1"/>
    </source>
</evidence>
<dbReference type="Pfam" id="PF00995">
    <property type="entry name" value="Sec1"/>
    <property type="match status" value="1"/>
</dbReference>
<accession>A0A9W8LIZ2</accession>
<dbReference type="InterPro" id="IPR027482">
    <property type="entry name" value="Sec1-like_dom2"/>
</dbReference>
<gene>
    <name evidence="3" type="primary">sec1_1</name>
    <name evidence="3" type="ORF">H4R18_002554</name>
</gene>
<reference evidence="3" key="1">
    <citation type="submission" date="2022-07" db="EMBL/GenBank/DDBJ databases">
        <title>Phylogenomic reconstructions and comparative analyses of Kickxellomycotina fungi.</title>
        <authorList>
            <person name="Reynolds N.K."/>
            <person name="Stajich J.E."/>
            <person name="Barry K."/>
            <person name="Grigoriev I.V."/>
            <person name="Crous P."/>
            <person name="Smith M.E."/>
        </authorList>
    </citation>
    <scope>NUCLEOTIDE SEQUENCE</scope>
    <source>
        <strain evidence="3">NBRC 105414</strain>
    </source>
</reference>
<dbReference type="InterPro" id="IPR036045">
    <property type="entry name" value="Sec1-like_sf"/>
</dbReference>
<evidence type="ECO:0000313" key="4">
    <source>
        <dbReference type="Proteomes" id="UP001140217"/>
    </source>
</evidence>
<dbReference type="PANTHER" id="PTHR11679">
    <property type="entry name" value="VESICLE PROTEIN SORTING-ASSOCIATED"/>
    <property type="match status" value="1"/>
</dbReference>
<dbReference type="Gene3D" id="3.40.50.1910">
    <property type="match status" value="1"/>
</dbReference>